<organism evidence="4 5">
    <name type="scientific">Hyphomonas oceanitis SCH89</name>
    <dbReference type="NCBI Taxonomy" id="1280953"/>
    <lineage>
        <taxon>Bacteria</taxon>
        <taxon>Pseudomonadati</taxon>
        <taxon>Pseudomonadota</taxon>
        <taxon>Alphaproteobacteria</taxon>
        <taxon>Hyphomonadales</taxon>
        <taxon>Hyphomonadaceae</taxon>
        <taxon>Hyphomonas</taxon>
    </lineage>
</organism>
<dbReference type="Gene3D" id="3.40.50.720">
    <property type="entry name" value="NAD(P)-binding Rossmann-like Domain"/>
    <property type="match status" value="1"/>
</dbReference>
<dbReference type="eggNOG" id="COG0604">
    <property type="taxonomic scope" value="Bacteria"/>
</dbReference>
<dbReference type="GO" id="GO:0008270">
    <property type="term" value="F:zinc ion binding"/>
    <property type="evidence" value="ECO:0007669"/>
    <property type="project" value="InterPro"/>
</dbReference>
<keyword evidence="5" id="KW-1185">Reference proteome</keyword>
<dbReference type="AlphaFoldDB" id="A0A059G5X2"/>
<dbReference type="Pfam" id="PF08240">
    <property type="entry name" value="ADH_N"/>
    <property type="match status" value="1"/>
</dbReference>
<comment type="caution">
    <text evidence="4">The sequence shown here is derived from an EMBL/GenBank/DDBJ whole genome shotgun (WGS) entry which is preliminary data.</text>
</comment>
<reference evidence="4 5" key="1">
    <citation type="journal article" date="2014" name="Antonie Van Leeuwenhoek">
        <title>Hyphomonas beringensis sp. nov. and Hyphomonas chukchiensis sp. nov., isolated from surface seawater of the Bering Sea and Chukchi Sea.</title>
        <authorList>
            <person name="Li C."/>
            <person name="Lai Q."/>
            <person name="Li G."/>
            <person name="Dong C."/>
            <person name="Wang J."/>
            <person name="Liao Y."/>
            <person name="Shao Z."/>
        </authorList>
    </citation>
    <scope>NUCLEOTIDE SEQUENCE [LARGE SCALE GENOMIC DNA]</scope>
    <source>
        <strain evidence="4 5">SCH89</strain>
    </source>
</reference>
<dbReference type="GO" id="GO:0003960">
    <property type="term" value="F:quinone reductase (NADPH) activity"/>
    <property type="evidence" value="ECO:0007669"/>
    <property type="project" value="TreeGrafter"/>
</dbReference>
<dbReference type="PROSITE" id="PS01162">
    <property type="entry name" value="QOR_ZETA_CRYSTAL"/>
    <property type="match status" value="1"/>
</dbReference>
<dbReference type="OrthoDB" id="4190732at2"/>
<evidence type="ECO:0000259" key="3">
    <source>
        <dbReference type="SMART" id="SM00829"/>
    </source>
</evidence>
<keyword evidence="1" id="KW-0521">NADP</keyword>
<keyword evidence="2" id="KW-0560">Oxidoreductase</keyword>
<dbReference type="RefSeq" id="WP_051624857.1">
    <property type="nucleotide sequence ID" value="NZ_ARYL01000020.1"/>
</dbReference>
<dbReference type="PANTHER" id="PTHR48106:SF13">
    <property type="entry name" value="QUINONE OXIDOREDUCTASE-RELATED"/>
    <property type="match status" value="1"/>
</dbReference>
<dbReference type="InterPro" id="IPR020843">
    <property type="entry name" value="ER"/>
</dbReference>
<gene>
    <name evidence="4" type="ORF">HOC_13089</name>
</gene>
<dbReference type="GO" id="GO:0070402">
    <property type="term" value="F:NADPH binding"/>
    <property type="evidence" value="ECO:0007669"/>
    <property type="project" value="TreeGrafter"/>
</dbReference>
<protein>
    <submittedName>
        <fullName evidence="4">Putative Zn-dependent oxidoreductase</fullName>
    </submittedName>
</protein>
<dbReference type="InterPro" id="IPR011032">
    <property type="entry name" value="GroES-like_sf"/>
</dbReference>
<dbReference type="GO" id="GO:0035925">
    <property type="term" value="F:mRNA 3'-UTR AU-rich region binding"/>
    <property type="evidence" value="ECO:0007669"/>
    <property type="project" value="TreeGrafter"/>
</dbReference>
<dbReference type="Proteomes" id="UP000024942">
    <property type="component" value="Unassembled WGS sequence"/>
</dbReference>
<dbReference type="SMART" id="SM00829">
    <property type="entry name" value="PKS_ER"/>
    <property type="match status" value="1"/>
</dbReference>
<proteinExistence type="predicted"/>
<dbReference type="SUPFAM" id="SSF50129">
    <property type="entry name" value="GroES-like"/>
    <property type="match status" value="1"/>
</dbReference>
<dbReference type="InterPro" id="IPR036291">
    <property type="entry name" value="NAD(P)-bd_dom_sf"/>
</dbReference>
<accession>A0A059G5X2</accession>
<dbReference type="PATRIC" id="fig|1280953.3.peg.2633"/>
<evidence type="ECO:0000256" key="1">
    <source>
        <dbReference type="ARBA" id="ARBA00022857"/>
    </source>
</evidence>
<name>A0A059G5X2_9PROT</name>
<evidence type="ECO:0000313" key="4">
    <source>
        <dbReference type="EMBL" id="KDA01853.1"/>
    </source>
</evidence>
<dbReference type="InterPro" id="IPR013154">
    <property type="entry name" value="ADH-like_N"/>
</dbReference>
<dbReference type="PANTHER" id="PTHR48106">
    <property type="entry name" value="QUINONE OXIDOREDUCTASE PIG3-RELATED"/>
    <property type="match status" value="1"/>
</dbReference>
<dbReference type="EMBL" id="ARYL01000020">
    <property type="protein sequence ID" value="KDA01853.1"/>
    <property type="molecule type" value="Genomic_DNA"/>
</dbReference>
<dbReference type="InterPro" id="IPR013149">
    <property type="entry name" value="ADH-like_C"/>
</dbReference>
<evidence type="ECO:0000313" key="5">
    <source>
        <dbReference type="Proteomes" id="UP000024942"/>
    </source>
</evidence>
<dbReference type="GO" id="GO:0005829">
    <property type="term" value="C:cytosol"/>
    <property type="evidence" value="ECO:0007669"/>
    <property type="project" value="TreeGrafter"/>
</dbReference>
<dbReference type="STRING" id="1280953.HOC_13089"/>
<dbReference type="Pfam" id="PF00107">
    <property type="entry name" value="ADH_zinc_N"/>
    <property type="match status" value="1"/>
</dbReference>
<feature type="domain" description="Enoyl reductase (ER)" evidence="3">
    <location>
        <begin position="10"/>
        <end position="331"/>
    </location>
</feature>
<dbReference type="Gene3D" id="3.90.180.10">
    <property type="entry name" value="Medium-chain alcohol dehydrogenases, catalytic domain"/>
    <property type="match status" value="1"/>
</dbReference>
<evidence type="ECO:0000256" key="2">
    <source>
        <dbReference type="ARBA" id="ARBA00023002"/>
    </source>
</evidence>
<dbReference type="InterPro" id="IPR002364">
    <property type="entry name" value="Quin_OxRdtase/zeta-crystal_CS"/>
</dbReference>
<sequence>MRAVNLNNYGGTENFEVVDVSQPTPSEGEVLIRVGYAGLRWGDIMQRNGFPTRERVTPFIGGQEAAGVIEATGPGVSADWKGRRVVAMVPNGAFGEYCVAAEQTLFDVPDSVSLDTALAYPINLRTAYMLVYEWAKVQPGETVLVHAAAGGVGHLAVQIMKRKLWDVRVIGIVSSKEKEDLLLADGCDYTINRKTQDYVEEVNKICGPKFTGFKLGGQQGGGVDVSMNGVSGETLQRDPRVIRKRGRWVIYGYAGGRGELDTSAYGYDGITIMPFSSLAWLGTEADARARTFVRDWLKTERLVTPQVYKLEDVAKAQDDMEAGRTTGKVVFQISQ</sequence>
<dbReference type="SUPFAM" id="SSF51735">
    <property type="entry name" value="NAD(P)-binding Rossmann-fold domains"/>
    <property type="match status" value="1"/>
</dbReference>